<feature type="transmembrane region" description="Helical" evidence="1">
    <location>
        <begin position="35"/>
        <end position="57"/>
    </location>
</feature>
<dbReference type="Proteomes" id="UP000075755">
    <property type="component" value="Chromosome"/>
</dbReference>
<dbReference type="AlphaFoldDB" id="A0AAC8YP96"/>
<name>A0AAC8YP96_AMIAI</name>
<keyword evidence="1" id="KW-1133">Transmembrane helix</keyword>
<dbReference type="KEGG" id="aak:AA2016_3094"/>
<evidence type="ECO:0000313" key="2">
    <source>
        <dbReference type="EMBL" id="AMS42018.1"/>
    </source>
</evidence>
<evidence type="ECO:0000256" key="1">
    <source>
        <dbReference type="SAM" id="Phobius"/>
    </source>
</evidence>
<organism evidence="2 3">
    <name type="scientific">Aminobacter aminovorans</name>
    <name type="common">Chelatobacter heintzii</name>
    <dbReference type="NCBI Taxonomy" id="83263"/>
    <lineage>
        <taxon>Bacteria</taxon>
        <taxon>Pseudomonadati</taxon>
        <taxon>Pseudomonadota</taxon>
        <taxon>Alphaproteobacteria</taxon>
        <taxon>Hyphomicrobiales</taxon>
        <taxon>Phyllobacteriaceae</taxon>
        <taxon>Aminobacter</taxon>
    </lineage>
</organism>
<keyword evidence="1" id="KW-0472">Membrane</keyword>
<sequence>MRPIPIARRTNAIRLKARLVAFARRHPWLHASRHVILATTEVLAGMLGVGAIFALLIPNIDWSWIPWPSLDLSWMRGFWPEWLTLRRLWPSWLHVDLPDWLKPVLACMKWVVPIMAAIVVSFTEIKRRRRRKTSRQWQSQDE</sequence>
<evidence type="ECO:0008006" key="4">
    <source>
        <dbReference type="Google" id="ProtNLM"/>
    </source>
</evidence>
<proteinExistence type="predicted"/>
<reference evidence="2 3" key="1">
    <citation type="submission" date="2016-03" db="EMBL/GenBank/DDBJ databases">
        <title>Complete genome of Aminobacter aminovorans KCTC 2477.</title>
        <authorList>
            <person name="Kim K.M."/>
        </authorList>
    </citation>
    <scope>NUCLEOTIDE SEQUENCE [LARGE SCALE GENOMIC DNA]</scope>
    <source>
        <strain evidence="2 3">KCTC 2477</strain>
    </source>
</reference>
<gene>
    <name evidence="2" type="ORF">AA2016_3094</name>
</gene>
<dbReference type="EMBL" id="CP015005">
    <property type="protein sequence ID" value="AMS42018.1"/>
    <property type="molecule type" value="Genomic_DNA"/>
</dbReference>
<protein>
    <recommendedName>
        <fullName evidence="4">Transmembrane protein</fullName>
    </recommendedName>
</protein>
<accession>A0AAC8YP96</accession>
<keyword evidence="1" id="KW-0812">Transmembrane</keyword>
<evidence type="ECO:0000313" key="3">
    <source>
        <dbReference type="Proteomes" id="UP000075755"/>
    </source>
</evidence>
<feature type="transmembrane region" description="Helical" evidence="1">
    <location>
        <begin position="100"/>
        <end position="122"/>
    </location>
</feature>